<dbReference type="Proteomes" id="UP000622475">
    <property type="component" value="Unassembled WGS sequence"/>
</dbReference>
<comment type="caution">
    <text evidence="14">The sequence shown here is derived from an EMBL/GenBank/DDBJ whole genome shotgun (WGS) entry which is preliminary data.</text>
</comment>
<evidence type="ECO:0000256" key="5">
    <source>
        <dbReference type="ARBA" id="ARBA00011881"/>
    </source>
</evidence>
<dbReference type="InterPro" id="IPR050147">
    <property type="entry name" value="Ser/Thr_Dehydratase"/>
</dbReference>
<dbReference type="Pfam" id="PF00291">
    <property type="entry name" value="PALP"/>
    <property type="match status" value="1"/>
</dbReference>
<dbReference type="PROSITE" id="PS51672">
    <property type="entry name" value="ACT_LIKE"/>
    <property type="match status" value="1"/>
</dbReference>
<evidence type="ECO:0000256" key="1">
    <source>
        <dbReference type="ARBA" id="ARBA00001274"/>
    </source>
</evidence>
<comment type="catalytic activity">
    <reaction evidence="1 12">
        <text>L-threonine = 2-oxobutanoate + NH4(+)</text>
        <dbReference type="Rhea" id="RHEA:22108"/>
        <dbReference type="ChEBI" id="CHEBI:16763"/>
        <dbReference type="ChEBI" id="CHEBI:28938"/>
        <dbReference type="ChEBI" id="CHEBI:57926"/>
        <dbReference type="EC" id="4.3.1.19"/>
    </reaction>
</comment>
<dbReference type="InterPro" id="IPR011820">
    <property type="entry name" value="IlvA"/>
</dbReference>
<accession>A0A929KSV0</accession>
<dbReference type="EMBL" id="JADFFL010000001">
    <property type="protein sequence ID" value="MBE9660911.1"/>
    <property type="molecule type" value="Genomic_DNA"/>
</dbReference>
<evidence type="ECO:0000256" key="10">
    <source>
        <dbReference type="ARBA" id="ARBA00023304"/>
    </source>
</evidence>
<dbReference type="GO" id="GO:0030170">
    <property type="term" value="F:pyridoxal phosphate binding"/>
    <property type="evidence" value="ECO:0007669"/>
    <property type="project" value="InterPro"/>
</dbReference>
<evidence type="ECO:0000256" key="4">
    <source>
        <dbReference type="ARBA" id="ARBA00010869"/>
    </source>
</evidence>
<dbReference type="Gene3D" id="3.40.50.1100">
    <property type="match status" value="2"/>
</dbReference>
<evidence type="ECO:0000259" key="13">
    <source>
        <dbReference type="PROSITE" id="PS51672"/>
    </source>
</evidence>
<dbReference type="FunFam" id="3.40.50.1100:FF:000007">
    <property type="entry name" value="L-threonine dehydratase catabolic TdcB"/>
    <property type="match status" value="1"/>
</dbReference>
<dbReference type="PANTHER" id="PTHR48078">
    <property type="entry name" value="THREONINE DEHYDRATASE, MITOCHONDRIAL-RELATED"/>
    <property type="match status" value="1"/>
</dbReference>
<keyword evidence="8 12" id="KW-0663">Pyridoxal phosphate</keyword>
<dbReference type="RefSeq" id="WP_194110097.1">
    <property type="nucleotide sequence ID" value="NZ_JADFFL010000001.1"/>
</dbReference>
<evidence type="ECO:0000256" key="7">
    <source>
        <dbReference type="ARBA" id="ARBA00022624"/>
    </source>
</evidence>
<dbReference type="InterPro" id="IPR036052">
    <property type="entry name" value="TrpB-like_PALP_sf"/>
</dbReference>
<protein>
    <recommendedName>
        <fullName evidence="12">L-threonine dehydratase</fullName>
        <ecNumber evidence="12">4.3.1.19</ecNumber>
    </recommendedName>
    <alternativeName>
        <fullName evidence="12">Threonine deaminase</fullName>
    </alternativeName>
</protein>
<comment type="subunit">
    <text evidence="5 12">Homotetramer.</text>
</comment>
<evidence type="ECO:0000256" key="12">
    <source>
        <dbReference type="RuleBase" id="RU362012"/>
    </source>
</evidence>
<dbReference type="InterPro" id="IPR001926">
    <property type="entry name" value="TrpB-like_PALP"/>
</dbReference>
<evidence type="ECO:0000256" key="11">
    <source>
        <dbReference type="ARBA" id="ARBA00025527"/>
    </source>
</evidence>
<dbReference type="GO" id="GO:0009097">
    <property type="term" value="P:isoleucine biosynthetic process"/>
    <property type="evidence" value="ECO:0007669"/>
    <property type="project" value="UniProtKB-UniRule"/>
</dbReference>
<dbReference type="PANTHER" id="PTHR48078:SF11">
    <property type="entry name" value="THREONINE DEHYDRATASE, MITOCHONDRIAL"/>
    <property type="match status" value="1"/>
</dbReference>
<evidence type="ECO:0000313" key="15">
    <source>
        <dbReference type="Proteomes" id="UP000622475"/>
    </source>
</evidence>
<dbReference type="AlphaFoldDB" id="A0A929KSV0"/>
<dbReference type="FunFam" id="3.40.50.1100:FF:000005">
    <property type="entry name" value="Threonine dehydratase catabolic"/>
    <property type="match status" value="1"/>
</dbReference>
<dbReference type="NCBIfam" id="TIGR02079">
    <property type="entry name" value="THD1"/>
    <property type="match status" value="1"/>
</dbReference>
<dbReference type="GO" id="GO:0004794">
    <property type="term" value="F:threonine deaminase activity"/>
    <property type="evidence" value="ECO:0007669"/>
    <property type="project" value="UniProtKB-UniRule"/>
</dbReference>
<sequence length="416" mass="45816">MTTETQTLLDFDAAYARLKDVVKRTPLIYNASLSAKYECDIYLKREDLQIVRSYKLRGAYNLVDQLSEEQLAKGVVCASAGNHAQGVAFSCKKKNIKGVIFMPEITPKQKVKQTEMFGNGNVELMLTGDTFDDCLREALAYTAEHGMTFIPPFDDYRTIEGQGTVGVEILQDLPDLDVIIMPIGGGGLAAGTGTYLKQQNPDIKLIGVEPQGAPSMLTSITNGENTALTEIDRFVDGAAVKRVGDKTFAICKEILDEMLTVPEGKVCTTILKLYNEEAIVVEPAGALSVTALDACREQIKGKKVVCIISGGNNDIDRMAEIKEKSLLYEGLKHYFIVTFPQRPGALKLFVNSVLSKTDDITRFEFIKKTERESGPALVGIELKSADDYAGLLERMQEHRFGVKILNEDPTLFGYLV</sequence>
<gene>
    <name evidence="12 14" type="primary">ilvA</name>
    <name evidence="14" type="ORF">IRJ16_03370</name>
</gene>
<evidence type="ECO:0000256" key="3">
    <source>
        <dbReference type="ARBA" id="ARBA00004810"/>
    </source>
</evidence>
<evidence type="ECO:0000256" key="8">
    <source>
        <dbReference type="ARBA" id="ARBA00022898"/>
    </source>
</evidence>
<keyword evidence="7 12" id="KW-0412">Isoleucine biosynthesis</keyword>
<keyword evidence="10 12" id="KW-0100">Branched-chain amino acid biosynthesis</keyword>
<dbReference type="GO" id="GO:0006565">
    <property type="term" value="P:L-serine catabolic process"/>
    <property type="evidence" value="ECO:0007669"/>
    <property type="project" value="TreeGrafter"/>
</dbReference>
<dbReference type="SUPFAM" id="SSF55021">
    <property type="entry name" value="ACT-like"/>
    <property type="match status" value="1"/>
</dbReference>
<dbReference type="GO" id="GO:0006567">
    <property type="term" value="P:L-threonine catabolic process"/>
    <property type="evidence" value="ECO:0007669"/>
    <property type="project" value="TreeGrafter"/>
</dbReference>
<comment type="pathway">
    <text evidence="3 12">Amino-acid biosynthesis; L-isoleucine biosynthesis; 2-oxobutanoate from L-threonine: step 1/1.</text>
</comment>
<comment type="cofactor">
    <cofactor evidence="2 12">
        <name>pyridoxal 5'-phosphate</name>
        <dbReference type="ChEBI" id="CHEBI:597326"/>
    </cofactor>
</comment>
<dbReference type="Pfam" id="PF00585">
    <property type="entry name" value="Thr_dehydrat_C"/>
    <property type="match status" value="1"/>
</dbReference>
<comment type="function">
    <text evidence="11 12">Catalyzes the anaerobic formation of alpha-ketobutyrate and ammonia from threonine in a two-step reaction. The first step involved a dehydration of threonine and a production of enamine intermediates (aminocrotonate), which tautomerizes to its imine form (iminobutyrate). Both intermediates are unstable and short-lived. The second step is the nonenzymatic hydrolysis of the enamine/imine intermediates to form 2-ketobutyrate and free ammonia. In the low water environment of the cell, the second step is accelerated by RidA.</text>
</comment>
<dbReference type="NCBIfam" id="NF006390">
    <property type="entry name" value="PRK08639.1"/>
    <property type="match status" value="1"/>
</dbReference>
<name>A0A929KSV0_9SPHI</name>
<dbReference type="EC" id="4.3.1.19" evidence="12"/>
<dbReference type="CDD" id="cd01562">
    <property type="entry name" value="Thr-dehyd"/>
    <property type="match status" value="1"/>
</dbReference>
<keyword evidence="9 12" id="KW-0456">Lyase</keyword>
<evidence type="ECO:0000256" key="9">
    <source>
        <dbReference type="ARBA" id="ARBA00023239"/>
    </source>
</evidence>
<reference evidence="14" key="1">
    <citation type="submission" date="2020-10" db="EMBL/GenBank/DDBJ databases">
        <title>Mucilaginibacter mali sp. nov., isolated from rhizosphere soil of apple orchard.</title>
        <authorList>
            <person name="Lee J.-S."/>
            <person name="Kim H.S."/>
            <person name="Kim J.-S."/>
        </authorList>
    </citation>
    <scope>NUCLEOTIDE SEQUENCE</scope>
    <source>
        <strain evidence="14">KCTC 22746</strain>
    </source>
</reference>
<dbReference type="SUPFAM" id="SSF53686">
    <property type="entry name" value="Tryptophan synthase beta subunit-like PLP-dependent enzymes"/>
    <property type="match status" value="1"/>
</dbReference>
<dbReference type="GO" id="GO:0003941">
    <property type="term" value="F:L-serine ammonia-lyase activity"/>
    <property type="evidence" value="ECO:0007669"/>
    <property type="project" value="TreeGrafter"/>
</dbReference>
<dbReference type="InterPro" id="IPR001721">
    <property type="entry name" value="TD_ACT-like"/>
</dbReference>
<evidence type="ECO:0000256" key="6">
    <source>
        <dbReference type="ARBA" id="ARBA00022605"/>
    </source>
</evidence>
<feature type="domain" description="ACT-like" evidence="13">
    <location>
        <begin position="333"/>
        <end position="409"/>
    </location>
</feature>
<organism evidence="14 15">
    <name type="scientific">Mucilaginibacter myungsuensis</name>
    <dbReference type="NCBI Taxonomy" id="649104"/>
    <lineage>
        <taxon>Bacteria</taxon>
        <taxon>Pseudomonadati</taxon>
        <taxon>Bacteroidota</taxon>
        <taxon>Sphingobacteriia</taxon>
        <taxon>Sphingobacteriales</taxon>
        <taxon>Sphingobacteriaceae</taxon>
        <taxon>Mucilaginibacter</taxon>
    </lineage>
</organism>
<proteinExistence type="inferred from homology"/>
<dbReference type="PROSITE" id="PS00165">
    <property type="entry name" value="DEHYDRATASE_SER_THR"/>
    <property type="match status" value="1"/>
</dbReference>
<dbReference type="InterPro" id="IPR045865">
    <property type="entry name" value="ACT-like_dom_sf"/>
</dbReference>
<comment type="similarity">
    <text evidence="4 12">Belongs to the serine/threonine dehydratase family.</text>
</comment>
<keyword evidence="6 12" id="KW-0028">Amino-acid biosynthesis</keyword>
<keyword evidence="15" id="KW-1185">Reference proteome</keyword>
<evidence type="ECO:0000256" key="2">
    <source>
        <dbReference type="ARBA" id="ARBA00001933"/>
    </source>
</evidence>
<evidence type="ECO:0000313" key="14">
    <source>
        <dbReference type="EMBL" id="MBE9660911.1"/>
    </source>
</evidence>
<dbReference type="InterPro" id="IPR000634">
    <property type="entry name" value="Ser/Thr_deHydtase_PyrdxlP-BS"/>
</dbReference>